<evidence type="ECO:0000256" key="1">
    <source>
        <dbReference type="PROSITE-ProRule" id="PRU01005"/>
    </source>
</evidence>
<comment type="caution">
    <text evidence="1">Lacks conserved residue(s) required for the propagation of feature annotation.</text>
</comment>
<feature type="domain" description="ShKT" evidence="3">
    <location>
        <begin position="70"/>
        <end position="104"/>
    </location>
</feature>
<dbReference type="SMART" id="SM00254">
    <property type="entry name" value="ShKT"/>
    <property type="match status" value="2"/>
</dbReference>
<reference evidence="5" key="1">
    <citation type="submission" date="2025-08" db="UniProtKB">
        <authorList>
            <consortium name="RefSeq"/>
        </authorList>
    </citation>
    <scope>IDENTIFICATION</scope>
    <source>
        <tissue evidence="5">Whole organism</tissue>
    </source>
</reference>
<feature type="chain" id="PRO_5034479192" evidence="2">
    <location>
        <begin position="22"/>
        <end position="138"/>
    </location>
</feature>
<dbReference type="OMA" id="MANIWIH"/>
<keyword evidence="2" id="KW-0732">Signal</keyword>
<dbReference type="Proteomes" id="UP000694843">
    <property type="component" value="Unplaced"/>
</dbReference>
<dbReference type="AlphaFoldDB" id="A0A8B7PF77"/>
<name>A0A8B7PF77_HYAAZ</name>
<dbReference type="PROSITE" id="PS51670">
    <property type="entry name" value="SHKT"/>
    <property type="match status" value="2"/>
</dbReference>
<gene>
    <name evidence="5" type="primary">LOC108680472</name>
</gene>
<feature type="domain" description="ShKT" evidence="3">
    <location>
        <begin position="29"/>
        <end position="63"/>
    </location>
</feature>
<dbReference type="GeneID" id="108680472"/>
<keyword evidence="1" id="KW-1015">Disulfide bond</keyword>
<dbReference type="Pfam" id="PF01549">
    <property type="entry name" value="ShK"/>
    <property type="match status" value="2"/>
</dbReference>
<feature type="disulfide bond" evidence="1">
    <location>
        <begin position="70"/>
        <end position="104"/>
    </location>
</feature>
<evidence type="ECO:0000313" key="5">
    <source>
        <dbReference type="RefSeq" id="XP_018024783.1"/>
    </source>
</evidence>
<feature type="signal peptide" evidence="2">
    <location>
        <begin position="1"/>
        <end position="21"/>
    </location>
</feature>
<dbReference type="RefSeq" id="XP_018024783.1">
    <property type="nucleotide sequence ID" value="XM_018169294.2"/>
</dbReference>
<accession>A0A8B7PF77</accession>
<organism evidence="4 5">
    <name type="scientific">Hyalella azteca</name>
    <name type="common">Amphipod</name>
    <dbReference type="NCBI Taxonomy" id="294128"/>
    <lineage>
        <taxon>Eukaryota</taxon>
        <taxon>Metazoa</taxon>
        <taxon>Ecdysozoa</taxon>
        <taxon>Arthropoda</taxon>
        <taxon>Crustacea</taxon>
        <taxon>Multicrustacea</taxon>
        <taxon>Malacostraca</taxon>
        <taxon>Eumalacostraca</taxon>
        <taxon>Peracarida</taxon>
        <taxon>Amphipoda</taxon>
        <taxon>Senticaudata</taxon>
        <taxon>Talitrida</taxon>
        <taxon>Talitroidea</taxon>
        <taxon>Hyalellidae</taxon>
        <taxon>Hyalella</taxon>
    </lineage>
</organism>
<evidence type="ECO:0000313" key="4">
    <source>
        <dbReference type="Proteomes" id="UP000694843"/>
    </source>
</evidence>
<dbReference type="OrthoDB" id="6132182at2759"/>
<keyword evidence="4" id="KW-1185">Reference proteome</keyword>
<evidence type="ECO:0000256" key="2">
    <source>
        <dbReference type="SAM" id="SignalP"/>
    </source>
</evidence>
<sequence length="138" mass="15335">MANIWIHVSLVALCLAFTVMAQTHSNSACLDDNKDCPKWALSGECYHNAGFMFVHCPRTCGQCGYNDPNCHNANFMCAGWAKAGECRRNKPYMAKTCARACGFCVPAKDHSVPHIRPNVVTRFWDNWSVGTKAHPNNV</sequence>
<dbReference type="InterPro" id="IPR003582">
    <property type="entry name" value="ShKT_dom"/>
</dbReference>
<dbReference type="Gene3D" id="1.10.10.1940">
    <property type="match status" value="2"/>
</dbReference>
<protein>
    <submittedName>
        <fullName evidence="5">Tyrosinase-like protein tyr-3</fullName>
    </submittedName>
</protein>
<feature type="disulfide bond" evidence="1">
    <location>
        <begin position="29"/>
        <end position="63"/>
    </location>
</feature>
<proteinExistence type="predicted"/>
<dbReference type="KEGG" id="hazt:108680472"/>
<evidence type="ECO:0000259" key="3">
    <source>
        <dbReference type="PROSITE" id="PS51670"/>
    </source>
</evidence>